<proteinExistence type="predicted"/>
<protein>
    <submittedName>
        <fullName evidence="1">Uncharacterized protein</fullName>
    </submittedName>
</protein>
<gene>
    <name evidence="1" type="ORF">FGO68_gene13226</name>
</gene>
<evidence type="ECO:0000313" key="1">
    <source>
        <dbReference type="EMBL" id="TNV86506.1"/>
    </source>
</evidence>
<reference evidence="1" key="1">
    <citation type="submission" date="2019-06" db="EMBL/GenBank/DDBJ databases">
        <authorList>
            <person name="Zheng W."/>
        </authorList>
    </citation>
    <scope>NUCLEOTIDE SEQUENCE</scope>
    <source>
        <strain evidence="1">QDHG01</strain>
    </source>
</reference>
<dbReference type="AlphaFoldDB" id="A0A8J8P319"/>
<comment type="caution">
    <text evidence="1">The sequence shown here is derived from an EMBL/GenBank/DDBJ whole genome shotgun (WGS) entry which is preliminary data.</text>
</comment>
<name>A0A8J8P319_HALGN</name>
<dbReference type="EMBL" id="RRYP01001032">
    <property type="protein sequence ID" value="TNV86506.1"/>
    <property type="molecule type" value="Genomic_DNA"/>
</dbReference>
<evidence type="ECO:0000313" key="2">
    <source>
        <dbReference type="Proteomes" id="UP000785679"/>
    </source>
</evidence>
<accession>A0A8J8P319</accession>
<dbReference type="Proteomes" id="UP000785679">
    <property type="component" value="Unassembled WGS sequence"/>
</dbReference>
<keyword evidence="2" id="KW-1185">Reference proteome</keyword>
<sequence>MTLNDGTMQLIKEKGEDLSIFQKLNATALAYSNQLDNSILIPLTLITASMHLKPSTISQNCGWQYWGFWFLPNGLQLSD</sequence>
<organism evidence="1 2">
    <name type="scientific">Halteria grandinella</name>
    <dbReference type="NCBI Taxonomy" id="5974"/>
    <lineage>
        <taxon>Eukaryota</taxon>
        <taxon>Sar</taxon>
        <taxon>Alveolata</taxon>
        <taxon>Ciliophora</taxon>
        <taxon>Intramacronucleata</taxon>
        <taxon>Spirotrichea</taxon>
        <taxon>Stichotrichia</taxon>
        <taxon>Sporadotrichida</taxon>
        <taxon>Halteriidae</taxon>
        <taxon>Halteria</taxon>
    </lineage>
</organism>